<proteinExistence type="inferred from homology"/>
<dbReference type="UniPathway" id="UPA00539"/>
<comment type="catalytic activity">
    <reaction evidence="3">
        <text>6-(2-amino-2-carboxyethyl)-7,8-dioxo-1,2,3,4,7,8-hexahydroquinoline-2,4-dicarboxylate + 3 O2 = pyrroloquinoline quinone + 2 H2O2 + 2 H2O + H(+)</text>
        <dbReference type="Rhea" id="RHEA:10692"/>
        <dbReference type="ChEBI" id="CHEBI:15377"/>
        <dbReference type="ChEBI" id="CHEBI:15378"/>
        <dbReference type="ChEBI" id="CHEBI:15379"/>
        <dbReference type="ChEBI" id="CHEBI:16240"/>
        <dbReference type="ChEBI" id="CHEBI:58442"/>
        <dbReference type="ChEBI" id="CHEBI:58778"/>
        <dbReference type="EC" id="1.3.3.11"/>
    </reaction>
</comment>
<evidence type="ECO:0000259" key="4">
    <source>
        <dbReference type="Pfam" id="PF03070"/>
    </source>
</evidence>
<dbReference type="SUPFAM" id="SSF48613">
    <property type="entry name" value="Heme oxygenase-like"/>
    <property type="match status" value="1"/>
</dbReference>
<evidence type="ECO:0000313" key="6">
    <source>
        <dbReference type="Proteomes" id="UP000440224"/>
    </source>
</evidence>
<dbReference type="InterPro" id="IPR011845">
    <property type="entry name" value="PqqC"/>
</dbReference>
<dbReference type="Pfam" id="PF03070">
    <property type="entry name" value="TENA_THI-4"/>
    <property type="match status" value="1"/>
</dbReference>
<dbReference type="InterPro" id="IPR016084">
    <property type="entry name" value="Haem_Oase-like_multi-hlx"/>
</dbReference>
<sequence>MESVPLSPDALEARLRAIGRDRYHHRHPFHVLMRDGELGRGQIMAWALNRYHYQAVVPRKDAAILSRIEDPALRRAWRQRLVDQDGAEAPGGLARWLALTDGLGLDRGDVVAGRGVLPATRFAADAYLHFVRERPLVAAIASSLTELFAPSIIAERVAGMLAHYPFIRRETLAYFDTRLTEAPRDADFALAWVKHEARTAAEQELVLEALSFKCDVLWAMLDALHHAYVAPGHVPPGAFVPGAET</sequence>
<name>A0A6N7Q069_9BACT</name>
<dbReference type="AlphaFoldDB" id="A0A6N7Q069"/>
<evidence type="ECO:0000256" key="3">
    <source>
        <dbReference type="HAMAP-Rule" id="MF_00654"/>
    </source>
</evidence>
<keyword evidence="2 3" id="KW-0560">Oxidoreductase</keyword>
<dbReference type="HAMAP" id="MF_00654">
    <property type="entry name" value="PQQ_syn_PqqC"/>
    <property type="match status" value="1"/>
</dbReference>
<dbReference type="Proteomes" id="UP000440224">
    <property type="component" value="Unassembled WGS sequence"/>
</dbReference>
<keyword evidence="6" id="KW-1185">Reference proteome</keyword>
<comment type="similarity">
    <text evidence="3">Belongs to the PqqC family.</text>
</comment>
<dbReference type="InterPro" id="IPR004305">
    <property type="entry name" value="Thiaminase-2/PQQC"/>
</dbReference>
<dbReference type="EC" id="1.3.3.11" evidence="3"/>
<protein>
    <recommendedName>
        <fullName evidence="3">Pyrroloquinoline-quinone synthase</fullName>
        <ecNumber evidence="3">1.3.3.11</ecNumber>
    </recommendedName>
    <alternativeName>
        <fullName evidence="3">Coenzyme PQQ synthesis protein C</fullName>
    </alternativeName>
    <alternativeName>
        <fullName evidence="3">Pyrroloquinoline quinone biosynthesis protein C</fullName>
    </alternativeName>
</protein>
<comment type="caution">
    <text evidence="5">The sequence shown here is derived from an EMBL/GenBank/DDBJ whole genome shotgun (WGS) entry which is preliminary data.</text>
</comment>
<dbReference type="GO" id="GO:0018189">
    <property type="term" value="P:pyrroloquinoline quinone biosynthetic process"/>
    <property type="evidence" value="ECO:0007669"/>
    <property type="project" value="UniProtKB-UniRule"/>
</dbReference>
<dbReference type="OrthoDB" id="9800756at2"/>
<evidence type="ECO:0000313" key="5">
    <source>
        <dbReference type="EMBL" id="MRG97509.1"/>
    </source>
</evidence>
<dbReference type="PANTHER" id="PTHR40279:SF3">
    <property type="entry name" value="4-AMINOBENZOATE SYNTHASE"/>
    <property type="match status" value="1"/>
</dbReference>
<dbReference type="PANTHER" id="PTHR40279">
    <property type="entry name" value="PQQC-LIKE PROTEIN"/>
    <property type="match status" value="1"/>
</dbReference>
<dbReference type="InterPro" id="IPR039068">
    <property type="entry name" value="PqqC-like"/>
</dbReference>
<gene>
    <name evidence="3 5" type="primary">pqqC</name>
    <name evidence="5" type="ORF">GF068_37110</name>
</gene>
<accession>A0A6N7Q069</accession>
<dbReference type="RefSeq" id="WP_153824292.1">
    <property type="nucleotide sequence ID" value="NZ_WJIE01000018.1"/>
</dbReference>
<evidence type="ECO:0000256" key="1">
    <source>
        <dbReference type="ARBA" id="ARBA00022905"/>
    </source>
</evidence>
<reference evidence="5 6" key="1">
    <citation type="submission" date="2019-10" db="EMBL/GenBank/DDBJ databases">
        <title>A soil myxobacterium in the family Polyangiaceae.</title>
        <authorList>
            <person name="Li Y."/>
            <person name="Wang J."/>
        </authorList>
    </citation>
    <scope>NUCLEOTIDE SEQUENCE [LARGE SCALE GENOMIC DNA]</scope>
    <source>
        <strain evidence="5 6">DSM 14734</strain>
    </source>
</reference>
<evidence type="ECO:0000256" key="2">
    <source>
        <dbReference type="ARBA" id="ARBA00023002"/>
    </source>
</evidence>
<dbReference type="NCBIfam" id="TIGR02111">
    <property type="entry name" value="PQQ_syn_pqqC"/>
    <property type="match status" value="1"/>
</dbReference>
<organism evidence="5 6">
    <name type="scientific">Polyangium spumosum</name>
    <dbReference type="NCBI Taxonomy" id="889282"/>
    <lineage>
        <taxon>Bacteria</taxon>
        <taxon>Pseudomonadati</taxon>
        <taxon>Myxococcota</taxon>
        <taxon>Polyangia</taxon>
        <taxon>Polyangiales</taxon>
        <taxon>Polyangiaceae</taxon>
        <taxon>Polyangium</taxon>
    </lineage>
</organism>
<comment type="pathway">
    <text evidence="3">Cofactor biosynthesis; pyrroloquinoline quinone biosynthesis.</text>
</comment>
<dbReference type="Gene3D" id="1.20.910.10">
    <property type="entry name" value="Heme oxygenase-like"/>
    <property type="match status" value="1"/>
</dbReference>
<dbReference type="EMBL" id="WJIE01000018">
    <property type="protein sequence ID" value="MRG97509.1"/>
    <property type="molecule type" value="Genomic_DNA"/>
</dbReference>
<dbReference type="GO" id="GO:0033732">
    <property type="term" value="F:pyrroloquinoline-quinone synthase activity"/>
    <property type="evidence" value="ECO:0007669"/>
    <property type="project" value="UniProtKB-EC"/>
</dbReference>
<comment type="function">
    <text evidence="3">Ring cyclization and eight-electron oxidation of 3a-(2-amino-2-carboxyethyl)-4,5-dioxo-4,5,6,7,8,9-hexahydroquinoline-7,9-dicarboxylic-acid to PQQ.</text>
</comment>
<feature type="domain" description="Thiaminase-2/PQQC" evidence="4">
    <location>
        <begin position="13"/>
        <end position="222"/>
    </location>
</feature>
<keyword evidence="1 3" id="KW-0884">PQQ biosynthesis</keyword>